<evidence type="ECO:0000259" key="10">
    <source>
        <dbReference type="SMART" id="SM00387"/>
    </source>
</evidence>
<dbReference type="InterPro" id="IPR011712">
    <property type="entry name" value="Sig_transdc_His_kin_sub3_dim/P"/>
</dbReference>
<keyword evidence="8" id="KW-0902">Two-component regulatory system</keyword>
<dbReference type="InterPro" id="IPR050482">
    <property type="entry name" value="Sensor_HK_TwoCompSys"/>
</dbReference>
<evidence type="ECO:0000256" key="5">
    <source>
        <dbReference type="ARBA" id="ARBA00022741"/>
    </source>
</evidence>
<protein>
    <recommendedName>
        <fullName evidence="2">histidine kinase</fullName>
        <ecNumber evidence="2">2.7.13.3</ecNumber>
    </recommendedName>
</protein>
<dbReference type="Pfam" id="PF13796">
    <property type="entry name" value="Sensor"/>
    <property type="match status" value="1"/>
</dbReference>
<evidence type="ECO:0000256" key="4">
    <source>
        <dbReference type="ARBA" id="ARBA00022679"/>
    </source>
</evidence>
<feature type="transmembrane region" description="Helical" evidence="9">
    <location>
        <begin position="150"/>
        <end position="172"/>
    </location>
</feature>
<keyword evidence="7" id="KW-0067">ATP-binding</keyword>
<dbReference type="EC" id="2.7.13.3" evidence="2"/>
<reference evidence="11 12" key="1">
    <citation type="submission" date="2024-10" db="EMBL/GenBank/DDBJ databases">
        <title>The Natural Products Discovery Center: Release of the First 8490 Sequenced Strains for Exploring Actinobacteria Biosynthetic Diversity.</title>
        <authorList>
            <person name="Kalkreuter E."/>
            <person name="Kautsar S.A."/>
            <person name="Yang D."/>
            <person name="Bader C.D."/>
            <person name="Teijaro C.N."/>
            <person name="Fluegel L."/>
            <person name="Davis C.M."/>
            <person name="Simpson J.R."/>
            <person name="Lauterbach L."/>
            <person name="Steele A.D."/>
            <person name="Gui C."/>
            <person name="Meng S."/>
            <person name="Li G."/>
            <person name="Viehrig K."/>
            <person name="Ye F."/>
            <person name="Su P."/>
            <person name="Kiefer A.F."/>
            <person name="Nichols A."/>
            <person name="Cepeda A.J."/>
            <person name="Yan W."/>
            <person name="Fan B."/>
            <person name="Jiang Y."/>
            <person name="Adhikari A."/>
            <person name="Zheng C.-J."/>
            <person name="Schuster L."/>
            <person name="Cowan T.M."/>
            <person name="Smanski M.J."/>
            <person name="Chevrette M.G."/>
            <person name="De Carvalho L.P.S."/>
            <person name="Shen B."/>
        </authorList>
    </citation>
    <scope>NUCLEOTIDE SEQUENCE [LARGE SCALE GENOMIC DNA]</scope>
    <source>
        <strain evidence="11 12">NPDC017990</strain>
    </source>
</reference>
<dbReference type="Gene3D" id="1.20.5.1930">
    <property type="match status" value="1"/>
</dbReference>
<keyword evidence="12" id="KW-1185">Reference proteome</keyword>
<dbReference type="InterPro" id="IPR025828">
    <property type="entry name" value="Put_sensor_dom"/>
</dbReference>
<feature type="transmembrane region" description="Helical" evidence="9">
    <location>
        <begin position="55"/>
        <end position="79"/>
    </location>
</feature>
<evidence type="ECO:0000313" key="11">
    <source>
        <dbReference type="EMBL" id="MFH8546575.1"/>
    </source>
</evidence>
<keyword evidence="6 11" id="KW-0418">Kinase</keyword>
<evidence type="ECO:0000256" key="2">
    <source>
        <dbReference type="ARBA" id="ARBA00012438"/>
    </source>
</evidence>
<keyword evidence="9" id="KW-0472">Membrane</keyword>
<dbReference type="PANTHER" id="PTHR24421:SF10">
    <property type="entry name" value="NITRATE_NITRITE SENSOR PROTEIN NARQ"/>
    <property type="match status" value="1"/>
</dbReference>
<feature type="transmembrane region" description="Helical" evidence="9">
    <location>
        <begin position="85"/>
        <end position="105"/>
    </location>
</feature>
<gene>
    <name evidence="11" type="ORF">ACH4F9_16365</name>
</gene>
<dbReference type="SMART" id="SM00387">
    <property type="entry name" value="HATPase_c"/>
    <property type="match status" value="1"/>
</dbReference>
<keyword evidence="5" id="KW-0547">Nucleotide-binding</keyword>
<feature type="transmembrane region" description="Helical" evidence="9">
    <location>
        <begin position="214"/>
        <end position="234"/>
    </location>
</feature>
<comment type="caution">
    <text evidence="11">The sequence shown here is derived from an EMBL/GenBank/DDBJ whole genome shotgun (WGS) entry which is preliminary data.</text>
</comment>
<dbReference type="Pfam" id="PF07730">
    <property type="entry name" value="HisKA_3"/>
    <property type="match status" value="1"/>
</dbReference>
<evidence type="ECO:0000313" key="12">
    <source>
        <dbReference type="Proteomes" id="UP001610818"/>
    </source>
</evidence>
<evidence type="ECO:0000256" key="3">
    <source>
        <dbReference type="ARBA" id="ARBA00022553"/>
    </source>
</evidence>
<dbReference type="PANTHER" id="PTHR24421">
    <property type="entry name" value="NITRATE/NITRITE SENSOR PROTEIN NARX-RELATED"/>
    <property type="match status" value="1"/>
</dbReference>
<dbReference type="RefSeq" id="WP_397712233.1">
    <property type="nucleotide sequence ID" value="NZ_JBIRGN010000003.1"/>
</dbReference>
<dbReference type="GO" id="GO:0016301">
    <property type="term" value="F:kinase activity"/>
    <property type="evidence" value="ECO:0007669"/>
    <property type="project" value="UniProtKB-KW"/>
</dbReference>
<feature type="domain" description="Histidine kinase/HSP90-like ATPase" evidence="10">
    <location>
        <begin position="388"/>
        <end position="478"/>
    </location>
</feature>
<evidence type="ECO:0000256" key="6">
    <source>
        <dbReference type="ARBA" id="ARBA00022777"/>
    </source>
</evidence>
<proteinExistence type="predicted"/>
<dbReference type="Pfam" id="PF02518">
    <property type="entry name" value="HATPase_c"/>
    <property type="match status" value="1"/>
</dbReference>
<accession>A0ABW7QQE3</accession>
<organism evidence="11 12">
    <name type="scientific">Streptomyces longisporoflavus</name>
    <dbReference type="NCBI Taxonomy" id="28044"/>
    <lineage>
        <taxon>Bacteria</taxon>
        <taxon>Bacillati</taxon>
        <taxon>Actinomycetota</taxon>
        <taxon>Actinomycetes</taxon>
        <taxon>Kitasatosporales</taxon>
        <taxon>Streptomycetaceae</taxon>
        <taxon>Streptomyces</taxon>
    </lineage>
</organism>
<dbReference type="EMBL" id="JBIRGQ010000003">
    <property type="protein sequence ID" value="MFH8546575.1"/>
    <property type="molecule type" value="Genomic_DNA"/>
</dbReference>
<sequence>MIEDRVGRRAAPITATAIPGTAEHAGAPTGRRGARAFARVVGRAPFARWAWAEAAYCLIGFPLGLAGGVLLVVVLALGAGFTVSVVFAVLGALLFIAGLGLARALGAAHRRLAARLLGDETPSPPPLRPDGGFAARLDARLRDGAGWRSAAYVLAKLPVGCLGAYAVVWWLVGLVDLTAPLRWAVFGQRPEPGSSEGMPVLTPMPFGGLDADTFAGTFLAVAIGVCTLLCAPWVTRLVTWTDRRLIGALLGPGQMAERVRDLEETRALAVDDSVALLRRVERDLHDGAQVRLVAVAMSLDMIRQRLDESESADGGRDGGPLDVARLRQLVDGAHHNATEALTELRDLARGIHPPVLDDGLPDALATLTARSSIPVDLVTDMTERPTPAIETIAYFCAAELLANVIKHSGAGRASVTVAQLDGRLYLQVGDDGRGGADAGGGSGLTGLTQRVRTVDGGIHVESPAGGPTAVTVELPLHA</sequence>
<dbReference type="SUPFAM" id="SSF55874">
    <property type="entry name" value="ATPase domain of HSP90 chaperone/DNA topoisomerase II/histidine kinase"/>
    <property type="match status" value="1"/>
</dbReference>
<dbReference type="InterPro" id="IPR003594">
    <property type="entry name" value="HATPase_dom"/>
</dbReference>
<evidence type="ECO:0000256" key="9">
    <source>
        <dbReference type="SAM" id="Phobius"/>
    </source>
</evidence>
<keyword evidence="3" id="KW-0597">Phosphoprotein</keyword>
<comment type="catalytic activity">
    <reaction evidence="1">
        <text>ATP + protein L-histidine = ADP + protein N-phospho-L-histidine.</text>
        <dbReference type="EC" id="2.7.13.3"/>
    </reaction>
</comment>
<keyword evidence="9" id="KW-0812">Transmembrane</keyword>
<name>A0ABW7QQE3_9ACTN</name>
<evidence type="ECO:0000256" key="1">
    <source>
        <dbReference type="ARBA" id="ARBA00000085"/>
    </source>
</evidence>
<evidence type="ECO:0000256" key="7">
    <source>
        <dbReference type="ARBA" id="ARBA00022840"/>
    </source>
</evidence>
<dbReference type="Proteomes" id="UP001610818">
    <property type="component" value="Unassembled WGS sequence"/>
</dbReference>
<keyword evidence="4" id="KW-0808">Transferase</keyword>
<dbReference type="InterPro" id="IPR036890">
    <property type="entry name" value="HATPase_C_sf"/>
</dbReference>
<evidence type="ECO:0000256" key="8">
    <source>
        <dbReference type="ARBA" id="ARBA00023012"/>
    </source>
</evidence>
<dbReference type="Gene3D" id="3.30.565.10">
    <property type="entry name" value="Histidine kinase-like ATPase, C-terminal domain"/>
    <property type="match status" value="1"/>
</dbReference>
<keyword evidence="9" id="KW-1133">Transmembrane helix</keyword>